<evidence type="ECO:0000313" key="5">
    <source>
        <dbReference type="Proteomes" id="UP000612893"/>
    </source>
</evidence>
<dbReference type="Proteomes" id="UP000612893">
    <property type="component" value="Unassembled WGS sequence"/>
</dbReference>
<dbReference type="GO" id="GO:0004016">
    <property type="term" value="F:adenylate cyclase activity"/>
    <property type="evidence" value="ECO:0007669"/>
    <property type="project" value="TreeGrafter"/>
</dbReference>
<comment type="caution">
    <text evidence="4">The sequence shown here is derived from an EMBL/GenBank/DDBJ whole genome shotgun (WGS) entry which is preliminary data.</text>
</comment>
<accession>A0A934K9M0</accession>
<dbReference type="SUPFAM" id="SSF52540">
    <property type="entry name" value="P-loop containing nucleoside triphosphate hydrolases"/>
    <property type="match status" value="1"/>
</dbReference>
<evidence type="ECO:0000256" key="1">
    <source>
        <dbReference type="ARBA" id="ARBA00022741"/>
    </source>
</evidence>
<dbReference type="Pfam" id="PF13191">
    <property type="entry name" value="AAA_16"/>
    <property type="match status" value="1"/>
</dbReference>
<keyword evidence="5" id="KW-1185">Reference proteome</keyword>
<dbReference type="PANTHER" id="PTHR16305">
    <property type="entry name" value="TESTICULAR SOLUBLE ADENYLYL CYCLASE"/>
    <property type="match status" value="1"/>
</dbReference>
<proteinExistence type="predicted"/>
<protein>
    <submittedName>
        <fullName evidence="4">ATP-binding protein</fullName>
    </submittedName>
</protein>
<dbReference type="InterPro" id="IPR027417">
    <property type="entry name" value="P-loop_NTPase"/>
</dbReference>
<dbReference type="Gene3D" id="3.40.50.300">
    <property type="entry name" value="P-loop containing nucleotide triphosphate hydrolases"/>
    <property type="match status" value="1"/>
</dbReference>
<dbReference type="GO" id="GO:0005737">
    <property type="term" value="C:cytoplasm"/>
    <property type="evidence" value="ECO:0007669"/>
    <property type="project" value="TreeGrafter"/>
</dbReference>
<reference evidence="4" key="1">
    <citation type="submission" date="2020-10" db="EMBL/GenBank/DDBJ databases">
        <title>Ca. Dormibacterota MAGs.</title>
        <authorList>
            <person name="Montgomery K."/>
        </authorList>
    </citation>
    <scope>NUCLEOTIDE SEQUENCE [LARGE SCALE GENOMIC DNA]</scope>
    <source>
        <strain evidence="4">SC8812_S17_10</strain>
    </source>
</reference>
<dbReference type="PANTHER" id="PTHR16305:SF28">
    <property type="entry name" value="GUANYLATE CYCLASE DOMAIN-CONTAINING PROTEIN"/>
    <property type="match status" value="1"/>
</dbReference>
<organism evidence="4 5">
    <name type="scientific">Candidatus Nephthysia bennettiae</name>
    <dbReference type="NCBI Taxonomy" id="3127016"/>
    <lineage>
        <taxon>Bacteria</taxon>
        <taxon>Bacillati</taxon>
        <taxon>Candidatus Dormiibacterota</taxon>
        <taxon>Candidatus Dormibacteria</taxon>
        <taxon>Candidatus Dormibacterales</taxon>
        <taxon>Candidatus Dormibacteraceae</taxon>
        <taxon>Candidatus Nephthysia</taxon>
    </lineage>
</organism>
<sequence length="210" mass="22303">MAAFSKPPRLVGRGSELAFLEAELALAATGLRCVLLVADPGVGKSRLAREMLDGNRRGGLIMTARGSAFGATTPFGLWSEAFESHLSRLAAPQLLELCSGLPAEIAGLLPSVSPMIDHGGTSSPSRLRLVQGLTRLLANLTRQGPVLIFLDDVHLADPSSWAALSYIARNLAEEPVLLLLAARPAELSEHQLGTETLLGLEQEGRLVRLL</sequence>
<keyword evidence="1" id="KW-0547">Nucleotide-binding</keyword>
<gene>
    <name evidence="4" type="ORF">JF922_13525</name>
</gene>
<dbReference type="AlphaFoldDB" id="A0A934K9M0"/>
<feature type="domain" description="Orc1-like AAA ATPase" evidence="3">
    <location>
        <begin position="9"/>
        <end position="178"/>
    </location>
</feature>
<dbReference type="EMBL" id="JAEKNR010000139">
    <property type="protein sequence ID" value="MBJ7599086.1"/>
    <property type="molecule type" value="Genomic_DNA"/>
</dbReference>
<name>A0A934K9M0_9BACT</name>
<evidence type="ECO:0000313" key="4">
    <source>
        <dbReference type="EMBL" id="MBJ7599086.1"/>
    </source>
</evidence>
<dbReference type="InterPro" id="IPR041664">
    <property type="entry name" value="AAA_16"/>
</dbReference>
<evidence type="ECO:0000256" key="2">
    <source>
        <dbReference type="ARBA" id="ARBA00022840"/>
    </source>
</evidence>
<keyword evidence="2 4" id="KW-0067">ATP-binding</keyword>
<evidence type="ECO:0000259" key="3">
    <source>
        <dbReference type="Pfam" id="PF13191"/>
    </source>
</evidence>
<dbReference type="GO" id="GO:0005524">
    <property type="term" value="F:ATP binding"/>
    <property type="evidence" value="ECO:0007669"/>
    <property type="project" value="UniProtKB-KW"/>
</dbReference>
<dbReference type="RefSeq" id="WP_338202477.1">
    <property type="nucleotide sequence ID" value="NZ_JAEKNR010000139.1"/>
</dbReference>